<evidence type="ECO:0000256" key="6">
    <source>
        <dbReference type="ARBA" id="ARBA00022840"/>
    </source>
</evidence>
<keyword evidence="2" id="KW-0723">Serine/threonine-protein kinase</keyword>
<comment type="caution">
    <text evidence="11">The sequence shown here is derived from an EMBL/GenBank/DDBJ whole genome shotgun (WGS) entry which is preliminary data.</text>
</comment>
<dbReference type="CDD" id="cd14014">
    <property type="entry name" value="STKc_PknB_like"/>
    <property type="match status" value="1"/>
</dbReference>
<dbReference type="InterPro" id="IPR000719">
    <property type="entry name" value="Prot_kinase_dom"/>
</dbReference>
<dbReference type="InterPro" id="IPR011009">
    <property type="entry name" value="Kinase-like_dom_sf"/>
</dbReference>
<keyword evidence="12" id="KW-1185">Reference proteome</keyword>
<evidence type="ECO:0000256" key="2">
    <source>
        <dbReference type="ARBA" id="ARBA00022527"/>
    </source>
</evidence>
<evidence type="ECO:0000256" key="7">
    <source>
        <dbReference type="PROSITE-ProRule" id="PRU10141"/>
    </source>
</evidence>
<feature type="region of interest" description="Disordered" evidence="8">
    <location>
        <begin position="382"/>
        <end position="401"/>
    </location>
</feature>
<evidence type="ECO:0000256" key="5">
    <source>
        <dbReference type="ARBA" id="ARBA00022777"/>
    </source>
</evidence>
<dbReference type="Proteomes" id="UP001597182">
    <property type="component" value="Unassembled WGS sequence"/>
</dbReference>
<dbReference type="InterPro" id="IPR017441">
    <property type="entry name" value="Protein_kinase_ATP_BS"/>
</dbReference>
<feature type="domain" description="Protein kinase" evidence="10">
    <location>
        <begin position="16"/>
        <end position="275"/>
    </location>
</feature>
<evidence type="ECO:0000256" key="3">
    <source>
        <dbReference type="ARBA" id="ARBA00022679"/>
    </source>
</evidence>
<feature type="transmembrane region" description="Helical" evidence="9">
    <location>
        <begin position="417"/>
        <end position="441"/>
    </location>
</feature>
<dbReference type="PROSITE" id="PS50011">
    <property type="entry name" value="PROTEIN_KINASE_DOM"/>
    <property type="match status" value="1"/>
</dbReference>
<evidence type="ECO:0000256" key="9">
    <source>
        <dbReference type="SAM" id="Phobius"/>
    </source>
</evidence>
<protein>
    <recommendedName>
        <fullName evidence="1">non-specific serine/threonine protein kinase</fullName>
        <ecNumber evidence="1">2.7.11.1</ecNumber>
    </recommendedName>
</protein>
<keyword evidence="6 7" id="KW-0067">ATP-binding</keyword>
<evidence type="ECO:0000259" key="10">
    <source>
        <dbReference type="PROSITE" id="PS50011"/>
    </source>
</evidence>
<dbReference type="RefSeq" id="WP_339125835.1">
    <property type="nucleotide sequence ID" value="NZ_BAABKS010000053.1"/>
</dbReference>
<keyword evidence="4 7" id="KW-0547">Nucleotide-binding</keyword>
<proteinExistence type="predicted"/>
<sequence length="602" mass="61794">MSSPGQDGERRVGGRYTLSAELGSGAMGTVWRGWDEVLRRAVAIKELKVPLGIPEREALAMRERMLREARALGGLSNPHVITVYDVVDVDGAPLVVLEMLPSRNLATMIGDQGRLNAQQAAVVGYATAGALRAAHRAGITHRDVKPGNVLVADDGRVKLTDFGIARNSADAPMTTAGLVLGSPAYIAPEVAAGAPVTPAADLWGLGATLFAAIEGRPPYDVRGDPVSTITEVVDGDVPRPRDAGPVSAVIAALMVKDPLQRMPLEEVRNRLRPLIPDPDDPLYPGSPDSPTLAAMAAPVRPPEAPPGEAADPSAVSASALNPLPRPRVSASGPVPTAGSAPLALSPGSIPGLRLPLDGTGNTPLHATGAAPVHATGARLTPAPEGTGQVPAAPPRPGLALAPRRTGRATATREMPSWWAAPLVVAGALVVLLGAAGGWAAVRSIAGQSPLSTITVTTDRAPMVAHNDPLGFSVDVPQSWAQYRYQAADATGVRFVSPDGTEELGVQKAPGPEEVLGGLTADKLGVDSVSADPAGPVAGTTAGVQQTVYRTTQGSQERTTWLRIVPAPDGVWALRLTVPGDRAQSTSADLFATIAAGFTATGA</sequence>
<dbReference type="EMBL" id="JBHTMB010000229">
    <property type="protein sequence ID" value="MFD1236521.1"/>
    <property type="molecule type" value="Genomic_DNA"/>
</dbReference>
<dbReference type="Gene3D" id="3.30.200.20">
    <property type="entry name" value="Phosphorylase Kinase, domain 1"/>
    <property type="match status" value="1"/>
</dbReference>
<keyword evidence="9" id="KW-0812">Transmembrane</keyword>
<keyword evidence="5 11" id="KW-0418">Kinase</keyword>
<dbReference type="GO" id="GO:0016301">
    <property type="term" value="F:kinase activity"/>
    <property type="evidence" value="ECO:0007669"/>
    <property type="project" value="UniProtKB-KW"/>
</dbReference>
<evidence type="ECO:0000313" key="11">
    <source>
        <dbReference type="EMBL" id="MFD1236521.1"/>
    </source>
</evidence>
<dbReference type="Pfam" id="PF00069">
    <property type="entry name" value="Pkinase"/>
    <property type="match status" value="1"/>
</dbReference>
<dbReference type="PROSITE" id="PS00108">
    <property type="entry name" value="PROTEIN_KINASE_ST"/>
    <property type="match status" value="1"/>
</dbReference>
<dbReference type="PROSITE" id="PS00107">
    <property type="entry name" value="PROTEIN_KINASE_ATP"/>
    <property type="match status" value="1"/>
</dbReference>
<organism evidence="11 12">
    <name type="scientific">Pseudonocardia benzenivorans</name>
    <dbReference type="NCBI Taxonomy" id="228005"/>
    <lineage>
        <taxon>Bacteria</taxon>
        <taxon>Bacillati</taxon>
        <taxon>Actinomycetota</taxon>
        <taxon>Actinomycetes</taxon>
        <taxon>Pseudonocardiales</taxon>
        <taxon>Pseudonocardiaceae</taxon>
        <taxon>Pseudonocardia</taxon>
    </lineage>
</organism>
<reference evidence="12" key="1">
    <citation type="journal article" date="2019" name="Int. J. Syst. Evol. Microbiol.">
        <title>The Global Catalogue of Microorganisms (GCM) 10K type strain sequencing project: providing services to taxonomists for standard genome sequencing and annotation.</title>
        <authorList>
            <consortium name="The Broad Institute Genomics Platform"/>
            <consortium name="The Broad Institute Genome Sequencing Center for Infectious Disease"/>
            <person name="Wu L."/>
            <person name="Ma J."/>
        </authorList>
    </citation>
    <scope>NUCLEOTIDE SEQUENCE [LARGE SCALE GENOMIC DNA]</scope>
    <source>
        <strain evidence="12">CCUG 49018</strain>
    </source>
</reference>
<evidence type="ECO:0000256" key="4">
    <source>
        <dbReference type="ARBA" id="ARBA00022741"/>
    </source>
</evidence>
<evidence type="ECO:0000256" key="1">
    <source>
        <dbReference type="ARBA" id="ARBA00012513"/>
    </source>
</evidence>
<accession>A0ABW3VN21</accession>
<feature type="binding site" evidence="7">
    <location>
        <position position="45"/>
    </location>
    <ligand>
        <name>ATP</name>
        <dbReference type="ChEBI" id="CHEBI:30616"/>
    </ligand>
</feature>
<evidence type="ECO:0000313" key="12">
    <source>
        <dbReference type="Proteomes" id="UP001597182"/>
    </source>
</evidence>
<dbReference type="PANTHER" id="PTHR43289:SF6">
    <property type="entry name" value="SERINE_THREONINE-PROTEIN KINASE NEKL-3"/>
    <property type="match status" value="1"/>
</dbReference>
<dbReference type="SUPFAM" id="SSF56112">
    <property type="entry name" value="Protein kinase-like (PK-like)"/>
    <property type="match status" value="1"/>
</dbReference>
<dbReference type="SMART" id="SM00220">
    <property type="entry name" value="S_TKc"/>
    <property type="match status" value="1"/>
</dbReference>
<gene>
    <name evidence="11" type="ORF">ACFQ34_24820</name>
</gene>
<evidence type="ECO:0000256" key="8">
    <source>
        <dbReference type="SAM" id="MobiDB-lite"/>
    </source>
</evidence>
<dbReference type="Gene3D" id="1.10.510.10">
    <property type="entry name" value="Transferase(Phosphotransferase) domain 1"/>
    <property type="match status" value="1"/>
</dbReference>
<feature type="region of interest" description="Disordered" evidence="8">
    <location>
        <begin position="272"/>
        <end position="346"/>
    </location>
</feature>
<keyword evidence="9" id="KW-0472">Membrane</keyword>
<name>A0ABW3VN21_9PSEU</name>
<keyword evidence="9" id="KW-1133">Transmembrane helix</keyword>
<dbReference type="PANTHER" id="PTHR43289">
    <property type="entry name" value="MITOGEN-ACTIVATED PROTEIN KINASE KINASE KINASE 20-RELATED"/>
    <property type="match status" value="1"/>
</dbReference>
<keyword evidence="3" id="KW-0808">Transferase</keyword>
<dbReference type="InterPro" id="IPR008271">
    <property type="entry name" value="Ser/Thr_kinase_AS"/>
</dbReference>
<dbReference type="EC" id="2.7.11.1" evidence="1"/>